<dbReference type="SUPFAM" id="SSF116842">
    <property type="entry name" value="XseB-like"/>
    <property type="match status" value="1"/>
</dbReference>
<evidence type="ECO:0000256" key="2">
    <source>
        <dbReference type="ARBA" id="ARBA00022722"/>
    </source>
</evidence>
<dbReference type="GO" id="GO:0009318">
    <property type="term" value="C:exodeoxyribonuclease VII complex"/>
    <property type="evidence" value="ECO:0007669"/>
    <property type="project" value="InterPro"/>
</dbReference>
<proteinExistence type="inferred from homology"/>
<dbReference type="NCBIfam" id="NF002140">
    <property type="entry name" value="PRK00977.1-4"/>
    <property type="match status" value="1"/>
</dbReference>
<evidence type="ECO:0000256" key="1">
    <source>
        <dbReference type="ARBA" id="ARBA00022490"/>
    </source>
</evidence>
<dbReference type="AlphaFoldDB" id="A0A381REB0"/>
<dbReference type="HAMAP" id="MF_00337">
    <property type="entry name" value="Exonuc_7_S"/>
    <property type="match status" value="1"/>
</dbReference>
<dbReference type="GO" id="GO:0005829">
    <property type="term" value="C:cytosol"/>
    <property type="evidence" value="ECO:0007669"/>
    <property type="project" value="TreeGrafter"/>
</dbReference>
<organism evidence="4">
    <name type="scientific">marine metagenome</name>
    <dbReference type="NCBI Taxonomy" id="408172"/>
    <lineage>
        <taxon>unclassified sequences</taxon>
        <taxon>metagenomes</taxon>
        <taxon>ecological metagenomes</taxon>
    </lineage>
</organism>
<sequence>MVKKKETIQFEEAFQRLGNIVTQLETGEESLEKSLELFEEGVKLAEACRAKLDQAEQAIKTLVKESEGQFSLEDFDESS</sequence>
<dbReference type="PANTHER" id="PTHR34137:SF1">
    <property type="entry name" value="EXODEOXYRIBONUCLEASE 7 SMALL SUBUNIT"/>
    <property type="match status" value="1"/>
</dbReference>
<name>A0A381REB0_9ZZZZ</name>
<dbReference type="NCBIfam" id="TIGR01280">
    <property type="entry name" value="xseB"/>
    <property type="match status" value="1"/>
</dbReference>
<dbReference type="InterPro" id="IPR037004">
    <property type="entry name" value="Exonuc_VII_ssu_sf"/>
</dbReference>
<dbReference type="Gene3D" id="1.10.287.1040">
    <property type="entry name" value="Exonuclease VII, small subunit"/>
    <property type="match status" value="1"/>
</dbReference>
<dbReference type="PIRSF" id="PIRSF006488">
    <property type="entry name" value="Exonuc_VII_S"/>
    <property type="match status" value="1"/>
</dbReference>
<gene>
    <name evidence="4" type="ORF">METZ01_LOCUS42083</name>
</gene>
<evidence type="ECO:0000313" key="4">
    <source>
        <dbReference type="EMBL" id="SUZ89229.1"/>
    </source>
</evidence>
<dbReference type="EMBL" id="UINC01001810">
    <property type="protein sequence ID" value="SUZ89229.1"/>
    <property type="molecule type" value="Genomic_DNA"/>
</dbReference>
<keyword evidence="3" id="KW-0378">Hydrolase</keyword>
<evidence type="ECO:0000256" key="3">
    <source>
        <dbReference type="ARBA" id="ARBA00022801"/>
    </source>
</evidence>
<accession>A0A381REB0</accession>
<keyword evidence="1" id="KW-0963">Cytoplasm</keyword>
<dbReference type="PANTHER" id="PTHR34137">
    <property type="entry name" value="EXODEOXYRIBONUCLEASE 7 SMALL SUBUNIT"/>
    <property type="match status" value="1"/>
</dbReference>
<protein>
    <submittedName>
        <fullName evidence="4">Uncharacterized protein</fullName>
    </submittedName>
</protein>
<dbReference type="Pfam" id="PF02609">
    <property type="entry name" value="Exonuc_VII_S"/>
    <property type="match status" value="1"/>
</dbReference>
<dbReference type="GO" id="GO:0006308">
    <property type="term" value="P:DNA catabolic process"/>
    <property type="evidence" value="ECO:0007669"/>
    <property type="project" value="InterPro"/>
</dbReference>
<dbReference type="GO" id="GO:0008855">
    <property type="term" value="F:exodeoxyribonuclease VII activity"/>
    <property type="evidence" value="ECO:0007669"/>
    <property type="project" value="InterPro"/>
</dbReference>
<dbReference type="InterPro" id="IPR003761">
    <property type="entry name" value="Exonuc_VII_S"/>
</dbReference>
<reference evidence="4" key="1">
    <citation type="submission" date="2018-05" db="EMBL/GenBank/DDBJ databases">
        <authorList>
            <person name="Lanie J.A."/>
            <person name="Ng W.-L."/>
            <person name="Kazmierczak K.M."/>
            <person name="Andrzejewski T.M."/>
            <person name="Davidsen T.M."/>
            <person name="Wayne K.J."/>
            <person name="Tettelin H."/>
            <person name="Glass J.I."/>
            <person name="Rusch D."/>
            <person name="Podicherti R."/>
            <person name="Tsui H.-C.T."/>
            <person name="Winkler M.E."/>
        </authorList>
    </citation>
    <scope>NUCLEOTIDE SEQUENCE</scope>
</reference>
<keyword evidence="2" id="KW-0540">Nuclease</keyword>